<gene>
    <name evidence="10" type="ORF">OZSIB_4246</name>
</gene>
<keyword evidence="4 8" id="KW-1133">Transmembrane helix</keyword>
<evidence type="ECO:0000259" key="9">
    <source>
        <dbReference type="Pfam" id="PF00361"/>
    </source>
</evidence>
<organism evidence="10 11">
    <name type="scientific">Candidatus Ozemobacter sibiricus</name>
    <dbReference type="NCBI Taxonomy" id="2268124"/>
    <lineage>
        <taxon>Bacteria</taxon>
        <taxon>Candidatus Ozemobacteria</taxon>
        <taxon>Candidatus Ozemobacterales</taxon>
        <taxon>Candidatus Ozemobacteraceae</taxon>
        <taxon>Candidatus Ozemobacter</taxon>
    </lineage>
</organism>
<dbReference type="GO" id="GO:0008137">
    <property type="term" value="F:NADH dehydrogenase (ubiquinone) activity"/>
    <property type="evidence" value="ECO:0007669"/>
    <property type="project" value="InterPro"/>
</dbReference>
<dbReference type="InterPro" id="IPR001750">
    <property type="entry name" value="ND/Mrp_TM"/>
</dbReference>
<dbReference type="Pfam" id="PF00361">
    <property type="entry name" value="Proton_antipo_M"/>
    <property type="match status" value="1"/>
</dbReference>
<keyword evidence="5" id="KW-0560">Oxidoreductase</keyword>
<feature type="transmembrane region" description="Helical" evidence="8">
    <location>
        <begin position="75"/>
        <end position="98"/>
    </location>
</feature>
<feature type="transmembrane region" description="Helical" evidence="8">
    <location>
        <begin position="451"/>
        <end position="474"/>
    </location>
</feature>
<evidence type="ECO:0000256" key="3">
    <source>
        <dbReference type="ARBA" id="ARBA00022692"/>
    </source>
</evidence>
<dbReference type="GO" id="GO:0042773">
    <property type="term" value="P:ATP synthesis coupled electron transport"/>
    <property type="evidence" value="ECO:0007669"/>
    <property type="project" value="InterPro"/>
</dbReference>
<feature type="transmembrane region" description="Helical" evidence="8">
    <location>
        <begin position="321"/>
        <end position="341"/>
    </location>
</feature>
<dbReference type="AlphaFoldDB" id="A0A367ZQ38"/>
<feature type="transmembrane region" description="Helical" evidence="8">
    <location>
        <begin position="541"/>
        <end position="563"/>
    </location>
</feature>
<feature type="transmembrane region" description="Helical" evidence="8">
    <location>
        <begin position="134"/>
        <end position="151"/>
    </location>
</feature>
<evidence type="ECO:0000256" key="2">
    <source>
        <dbReference type="ARBA" id="ARBA00022475"/>
    </source>
</evidence>
<feature type="transmembrane region" description="Helical" evidence="8">
    <location>
        <begin position="157"/>
        <end position="174"/>
    </location>
</feature>
<feature type="domain" description="NADH:quinone oxidoreductase/Mrp antiporter transmembrane" evidence="9">
    <location>
        <begin position="152"/>
        <end position="434"/>
    </location>
</feature>
<feature type="transmembrane region" description="Helical" evidence="8">
    <location>
        <begin position="33"/>
        <end position="55"/>
    </location>
</feature>
<name>A0A367ZQ38_9BACT</name>
<feature type="transmembrane region" description="Helical" evidence="8">
    <location>
        <begin position="663"/>
        <end position="682"/>
    </location>
</feature>
<feature type="transmembrane region" description="Helical" evidence="8">
    <location>
        <begin position="292"/>
        <end position="314"/>
    </location>
</feature>
<keyword evidence="6 8" id="KW-0472">Membrane</keyword>
<dbReference type="InterPro" id="IPR052175">
    <property type="entry name" value="ComplexI-like_HydComp"/>
</dbReference>
<evidence type="ECO:0000313" key="10">
    <source>
        <dbReference type="EMBL" id="RCK79492.1"/>
    </source>
</evidence>
<comment type="caution">
    <text evidence="10">The sequence shown here is derived from an EMBL/GenBank/DDBJ whole genome shotgun (WGS) entry which is preliminary data.</text>
</comment>
<dbReference type="InterPro" id="IPR003918">
    <property type="entry name" value="NADH_UbQ_OxRdtase"/>
</dbReference>
<evidence type="ECO:0000256" key="5">
    <source>
        <dbReference type="ARBA" id="ARBA00023002"/>
    </source>
</evidence>
<dbReference type="EMBL" id="QOQW01000012">
    <property type="protein sequence ID" value="RCK79492.1"/>
    <property type="molecule type" value="Genomic_DNA"/>
</dbReference>
<evidence type="ECO:0000256" key="1">
    <source>
        <dbReference type="ARBA" id="ARBA00004651"/>
    </source>
</evidence>
<sequence length="683" mass="70878">MNHGFLIAAVIFFPLLGGLVGRMAGFHAGLARLLAATGAVLGGLAGALLSGDILWHGSRTVVTWPWFGTGYTLTLAVDPLSAFFLLPVSILTAMAAIYGAQYLGFHHHTGPAGVGAAGAASGVAGRGMVDPANVGLFASLLQTGMVLVLLAHDGLGFLFSWEVMSMAAFFLIALDDANAENRSAAWTYLLATHIGSAFLVLFFLFLGQRAGGLTFAELARATLSERAQALLFLAALVGFGAKAGFMPLHVWLPDAHPAAPSHLSAVMSGVMIKTGIYGLLRALTVLGAPPVWWGWALVVIGVVSGIMGMVFALAERDVKRLLAYSSVENIGIIAIGLGLGLCGRATAQPAMAVAGFAGSLLHVLNHAMFKGLLFLGAGTLAVTTGTRELDRLGGLFRRMPATAGACLAGVVAIGGLPPLNGFLSEFLIYVAAFQGLLGGQGFAWLPSCLAIGGLALIGGLAAACFAKVYGIAFLGEPRTQGAAEAAPPPALMSFAMITLAMLCGGLAVVVPVAVPGLAPVLSVLVPIDGQTLLLELLRGGALLRGVLGVAILLVLLVGFLAAVRRRLLAGREIGQTPTWDCGYAAPTPRMSYTGSSFTQPLNDLFEPLRAGTVDRPALSGLFPAPGRLATHPADSFVGRLYTPLFTGVETLCQRLRWVQAGRLQVYVLYIAVTLLVLLGWNLW</sequence>
<dbReference type="PANTHER" id="PTHR42682">
    <property type="entry name" value="HYDROGENASE-4 COMPONENT F"/>
    <property type="match status" value="1"/>
</dbReference>
<dbReference type="PRINTS" id="PR01437">
    <property type="entry name" value="NUOXDRDTASE4"/>
</dbReference>
<proteinExistence type="predicted"/>
<feature type="transmembrane region" description="Helical" evidence="8">
    <location>
        <begin position="371"/>
        <end position="389"/>
    </location>
</feature>
<dbReference type="PANTHER" id="PTHR42682:SF3">
    <property type="entry name" value="FORMATE HYDROGENLYASE SUBUNIT 3-RELATED"/>
    <property type="match status" value="1"/>
</dbReference>
<reference evidence="10 11" key="1">
    <citation type="submission" date="2018-05" db="EMBL/GenBank/DDBJ databases">
        <title>A metagenomic window into the 2 km-deep terrestrial subsurface aquifer revealed taxonomically and functionally diverse microbial community comprising novel uncultured bacterial lineages.</title>
        <authorList>
            <person name="Kadnikov V.V."/>
            <person name="Mardanov A.V."/>
            <person name="Beletsky A.V."/>
            <person name="Banks D."/>
            <person name="Pimenov N.V."/>
            <person name="Frank Y.A."/>
            <person name="Karnachuk O.V."/>
            <person name="Ravin N.V."/>
        </authorList>
    </citation>
    <scope>NUCLEOTIDE SEQUENCE [LARGE SCALE GENOMIC DNA]</scope>
    <source>
        <strain evidence="10">BY5</strain>
    </source>
</reference>
<evidence type="ECO:0000256" key="7">
    <source>
        <dbReference type="RuleBase" id="RU000320"/>
    </source>
</evidence>
<protein>
    <submittedName>
        <fullName evidence="10">Hydrogenase 4 subunit B</fullName>
    </submittedName>
</protein>
<dbReference type="GO" id="GO:0016491">
    <property type="term" value="F:oxidoreductase activity"/>
    <property type="evidence" value="ECO:0007669"/>
    <property type="project" value="UniProtKB-KW"/>
</dbReference>
<dbReference type="GO" id="GO:0005886">
    <property type="term" value="C:plasma membrane"/>
    <property type="evidence" value="ECO:0007669"/>
    <property type="project" value="UniProtKB-SubCell"/>
</dbReference>
<feature type="transmembrane region" description="Helical" evidence="8">
    <location>
        <begin position="6"/>
        <end position="26"/>
    </location>
</feature>
<keyword evidence="2" id="KW-1003">Cell membrane</keyword>
<feature type="transmembrane region" description="Helical" evidence="8">
    <location>
        <begin position="227"/>
        <end position="251"/>
    </location>
</feature>
<keyword evidence="3 7" id="KW-0812">Transmembrane</keyword>
<comment type="subcellular location">
    <subcellularLocation>
        <location evidence="1">Cell membrane</location>
        <topology evidence="1">Multi-pass membrane protein</topology>
    </subcellularLocation>
    <subcellularLocation>
        <location evidence="7">Membrane</location>
        <topology evidence="7">Multi-pass membrane protein</topology>
    </subcellularLocation>
</comment>
<accession>A0A367ZQ38</accession>
<dbReference type="Proteomes" id="UP000252355">
    <property type="component" value="Unassembled WGS sequence"/>
</dbReference>
<evidence type="ECO:0000256" key="8">
    <source>
        <dbReference type="SAM" id="Phobius"/>
    </source>
</evidence>
<feature type="transmembrane region" description="Helical" evidence="8">
    <location>
        <begin position="186"/>
        <end position="207"/>
    </location>
</feature>
<evidence type="ECO:0000256" key="6">
    <source>
        <dbReference type="ARBA" id="ARBA00023136"/>
    </source>
</evidence>
<feature type="transmembrane region" description="Helical" evidence="8">
    <location>
        <begin position="401"/>
        <end position="419"/>
    </location>
</feature>
<evidence type="ECO:0000313" key="11">
    <source>
        <dbReference type="Proteomes" id="UP000252355"/>
    </source>
</evidence>
<evidence type="ECO:0000256" key="4">
    <source>
        <dbReference type="ARBA" id="ARBA00022989"/>
    </source>
</evidence>
<feature type="transmembrane region" description="Helical" evidence="8">
    <location>
        <begin position="494"/>
        <end position="521"/>
    </location>
</feature>